<dbReference type="InterPro" id="IPR036388">
    <property type="entry name" value="WH-like_DNA-bd_sf"/>
</dbReference>
<dbReference type="PANTHER" id="PTHR46361">
    <property type="entry name" value="ELECTRON CARRIER/ PROTEIN DISULFIDE OXIDOREDUCTASE"/>
    <property type="match status" value="1"/>
</dbReference>
<dbReference type="GO" id="GO:0035556">
    <property type="term" value="P:intracellular signal transduction"/>
    <property type="evidence" value="ECO:0007669"/>
    <property type="project" value="InterPro"/>
</dbReference>
<dbReference type="PRINTS" id="PR00160">
    <property type="entry name" value="GLUTAREDOXIN"/>
</dbReference>
<sequence>MQTGLMLISHGTNLAGIKAGSSKSEDADTAQPAVTVFTTTTCPFCVRAKAALQDCDTDYQEINLSENLEALGKLKAFTGRSTVPQVFVGGELVGGADELDAIIKSGEFSRLIGETIGMPSLPVELSSALVASDGEAKTPVEETEASAGVAPIGMSAQLEEVAQKLKAKDSGLEIITRYGVRQGVPWRAESRCFSGKAAVDALLGAGLATSRDEAIELGQQLEEQRLLHHVTHSMAFEDSPVSFYRFQADEAADRNLFNMAHVWRGPVRPGSQVGESLRKQMETLCDLYLTSDGRGVDYDGLAASEEFAKFVRATEELQRVDLFQVTQMATSEVCVPDAGIDIYI</sequence>
<evidence type="ECO:0000256" key="1">
    <source>
        <dbReference type="ARBA" id="ARBA00023157"/>
    </source>
</evidence>
<dbReference type="Pfam" id="PF00610">
    <property type="entry name" value="DEP"/>
    <property type="match status" value="1"/>
</dbReference>
<dbReference type="CDD" id="cd04371">
    <property type="entry name" value="DEP"/>
    <property type="match status" value="1"/>
</dbReference>
<dbReference type="Gene3D" id="3.40.30.10">
    <property type="entry name" value="Glutaredoxin"/>
    <property type="match status" value="1"/>
</dbReference>
<dbReference type="AlphaFoldDB" id="A0AAE0BKK8"/>
<evidence type="ECO:0000313" key="4">
    <source>
        <dbReference type="EMBL" id="KAK3237633.1"/>
    </source>
</evidence>
<dbReference type="InterPro" id="IPR000591">
    <property type="entry name" value="DEP_dom"/>
</dbReference>
<dbReference type="Gene3D" id="1.10.10.10">
    <property type="entry name" value="Winged helix-like DNA-binding domain superfamily/Winged helix DNA-binding domain"/>
    <property type="match status" value="1"/>
</dbReference>
<dbReference type="PANTHER" id="PTHR46361:SF3">
    <property type="entry name" value="ELECTRON CARRIER_ PROTEIN DISULFIDE OXIDOREDUCTASE"/>
    <property type="match status" value="1"/>
</dbReference>
<dbReference type="EMBL" id="LGRX02034501">
    <property type="protein sequence ID" value="KAK3237633.1"/>
    <property type="molecule type" value="Genomic_DNA"/>
</dbReference>
<dbReference type="SMART" id="SM00049">
    <property type="entry name" value="DEP"/>
    <property type="match status" value="1"/>
</dbReference>
<organism evidence="4 5">
    <name type="scientific">Cymbomonas tetramitiformis</name>
    <dbReference type="NCBI Taxonomy" id="36881"/>
    <lineage>
        <taxon>Eukaryota</taxon>
        <taxon>Viridiplantae</taxon>
        <taxon>Chlorophyta</taxon>
        <taxon>Pyramimonadophyceae</taxon>
        <taxon>Pyramimonadales</taxon>
        <taxon>Pyramimonadaceae</taxon>
        <taxon>Cymbomonas</taxon>
    </lineage>
</organism>
<feature type="domain" description="DEP" evidence="3">
    <location>
        <begin position="191"/>
        <end position="248"/>
    </location>
</feature>
<protein>
    <recommendedName>
        <fullName evidence="3">DEP domain-containing protein</fullName>
    </recommendedName>
</protein>
<keyword evidence="5" id="KW-1185">Reference proteome</keyword>
<dbReference type="SUPFAM" id="SSF46785">
    <property type="entry name" value="Winged helix' DNA-binding domain"/>
    <property type="match status" value="1"/>
</dbReference>
<dbReference type="PROSITE" id="PS50186">
    <property type="entry name" value="DEP"/>
    <property type="match status" value="1"/>
</dbReference>
<dbReference type="InterPro" id="IPR036249">
    <property type="entry name" value="Thioredoxin-like_sf"/>
</dbReference>
<dbReference type="PROSITE" id="PS00195">
    <property type="entry name" value="GLUTAREDOXIN_1"/>
    <property type="match status" value="1"/>
</dbReference>
<dbReference type="InterPro" id="IPR014025">
    <property type="entry name" value="Glutaredoxin_subgr"/>
</dbReference>
<dbReference type="Proteomes" id="UP001190700">
    <property type="component" value="Unassembled WGS sequence"/>
</dbReference>
<accession>A0AAE0BKK8</accession>
<dbReference type="InterPro" id="IPR011767">
    <property type="entry name" value="GLR_AS"/>
</dbReference>
<reference evidence="4 5" key="1">
    <citation type="journal article" date="2015" name="Genome Biol. Evol.">
        <title>Comparative Genomics of a Bacterivorous Green Alga Reveals Evolutionary Causalities and Consequences of Phago-Mixotrophic Mode of Nutrition.</title>
        <authorList>
            <person name="Burns J.A."/>
            <person name="Paasch A."/>
            <person name="Narechania A."/>
            <person name="Kim E."/>
        </authorList>
    </citation>
    <scope>NUCLEOTIDE SEQUENCE [LARGE SCALE GENOMIC DNA]</scope>
    <source>
        <strain evidence="4 5">PLY_AMNH</strain>
    </source>
</reference>
<keyword evidence="2" id="KW-0676">Redox-active center</keyword>
<evidence type="ECO:0000313" key="5">
    <source>
        <dbReference type="Proteomes" id="UP001190700"/>
    </source>
</evidence>
<evidence type="ECO:0000256" key="2">
    <source>
        <dbReference type="ARBA" id="ARBA00023284"/>
    </source>
</evidence>
<evidence type="ECO:0000259" key="3">
    <source>
        <dbReference type="PROSITE" id="PS50186"/>
    </source>
</evidence>
<dbReference type="InterPro" id="IPR036390">
    <property type="entry name" value="WH_DNA-bd_sf"/>
</dbReference>
<dbReference type="SUPFAM" id="SSF52833">
    <property type="entry name" value="Thioredoxin-like"/>
    <property type="match status" value="1"/>
</dbReference>
<dbReference type="InterPro" id="IPR002109">
    <property type="entry name" value="Glutaredoxin"/>
</dbReference>
<name>A0AAE0BKK8_9CHLO</name>
<dbReference type="Pfam" id="PF00462">
    <property type="entry name" value="Glutaredoxin"/>
    <property type="match status" value="1"/>
</dbReference>
<dbReference type="CDD" id="cd02066">
    <property type="entry name" value="GRX_family"/>
    <property type="match status" value="1"/>
</dbReference>
<keyword evidence="1" id="KW-1015">Disulfide bond</keyword>
<comment type="caution">
    <text evidence="4">The sequence shown here is derived from an EMBL/GenBank/DDBJ whole genome shotgun (WGS) entry which is preliminary data.</text>
</comment>
<gene>
    <name evidence="4" type="ORF">CYMTET_52305</name>
</gene>
<proteinExistence type="predicted"/>
<dbReference type="PROSITE" id="PS51354">
    <property type="entry name" value="GLUTAREDOXIN_2"/>
    <property type="match status" value="1"/>
</dbReference>